<organism evidence="1 4">
    <name type="scientific">Klebsiella spallanzanii</name>
    <dbReference type="NCBI Taxonomy" id="2587528"/>
    <lineage>
        <taxon>Bacteria</taxon>
        <taxon>Pseudomonadati</taxon>
        <taxon>Pseudomonadota</taxon>
        <taxon>Gammaproteobacteria</taxon>
        <taxon>Enterobacterales</taxon>
        <taxon>Enterobacteriaceae</taxon>
        <taxon>Klebsiella/Raoultella group</taxon>
        <taxon>Klebsiella</taxon>
    </lineage>
</organism>
<dbReference type="RefSeq" id="WP_139537996.1">
    <property type="nucleotide sequence ID" value="NZ_CABEJC010000010.1"/>
</dbReference>
<evidence type="ECO:0000313" key="1">
    <source>
        <dbReference type="EMBL" id="VUS29786.1"/>
    </source>
</evidence>
<evidence type="ECO:0000313" key="4">
    <source>
        <dbReference type="Proteomes" id="UP000318370"/>
    </source>
</evidence>
<dbReference type="SUPFAM" id="SSF51182">
    <property type="entry name" value="RmlC-like cupins"/>
    <property type="match status" value="1"/>
</dbReference>
<reference evidence="3 4" key="1">
    <citation type="submission" date="2019-07" db="EMBL/GenBank/DDBJ databases">
        <authorList>
            <person name="Brisse S."/>
            <person name="Rodrigues C."/>
            <person name="Thorpe H."/>
        </authorList>
    </citation>
    <scope>NUCLEOTIDE SEQUENCE [LARGE SCALE GENOMIC DNA]</scope>
    <source>
        <strain evidence="1">SB6408</strain>
        <strain evidence="2">SB6411</strain>
    </source>
</reference>
<keyword evidence="3" id="KW-1185">Reference proteome</keyword>
<sequence length="180" mass="19934">MIVPVHFSSLPVTPWKNGGGETREIVCVASPDAPFTWRASIATLENDGPFSPFPGVDRVIILLEGQPLWLRGDNIAQRLELWQPWGFAGEWSLASEGISGRGLDFNIMTQRSRAASRVSVVSEPQRPGTEGIAWVLQGSWLLADRIYEASSGIWWQDESPGELIPNSPDARLLLAEIERR</sequence>
<dbReference type="Gene3D" id="2.60.120.10">
    <property type="entry name" value="Jelly Rolls"/>
    <property type="match status" value="1"/>
</dbReference>
<gene>
    <name evidence="1" type="primary">ves</name>
    <name evidence="1" type="ORF">SB6408_00231</name>
    <name evidence="2" type="ORF">SB6411_04010</name>
</gene>
<name>A0A564J3Z9_9ENTR</name>
<dbReference type="Pfam" id="PF05962">
    <property type="entry name" value="HutD"/>
    <property type="match status" value="1"/>
</dbReference>
<dbReference type="Proteomes" id="UP000318370">
    <property type="component" value="Unassembled WGS sequence"/>
</dbReference>
<dbReference type="InterPro" id="IPR011051">
    <property type="entry name" value="RmlC_Cupin_sf"/>
</dbReference>
<proteinExistence type="predicted"/>
<protein>
    <submittedName>
        <fullName evidence="1">Protein Ves</fullName>
    </submittedName>
</protein>
<dbReference type="EMBL" id="CABGGS010000047">
    <property type="protein sequence ID" value="VUS99419.1"/>
    <property type="molecule type" value="Genomic_DNA"/>
</dbReference>
<dbReference type="Proteomes" id="UP000317652">
    <property type="component" value="Unassembled WGS sequence"/>
</dbReference>
<dbReference type="InterPro" id="IPR014710">
    <property type="entry name" value="RmlC-like_jellyroll"/>
</dbReference>
<dbReference type="InterPro" id="IPR010282">
    <property type="entry name" value="Uncharacterised_HutD/Ves"/>
</dbReference>
<dbReference type="PANTHER" id="PTHR37943">
    <property type="entry name" value="PROTEIN VES"/>
    <property type="match status" value="1"/>
</dbReference>
<dbReference type="AlphaFoldDB" id="A0A564J3Z9"/>
<evidence type="ECO:0000313" key="3">
    <source>
        <dbReference type="Proteomes" id="UP000317652"/>
    </source>
</evidence>
<dbReference type="PANTHER" id="PTHR37943:SF1">
    <property type="entry name" value="PROTEIN VES"/>
    <property type="match status" value="1"/>
</dbReference>
<accession>A0A564J3Z9</accession>
<evidence type="ECO:0000313" key="2">
    <source>
        <dbReference type="EMBL" id="VUS99419.1"/>
    </source>
</evidence>
<dbReference type="EMBL" id="CABGHF010000001">
    <property type="protein sequence ID" value="VUS29786.1"/>
    <property type="molecule type" value="Genomic_DNA"/>
</dbReference>